<dbReference type="Proteomes" id="UP000053584">
    <property type="component" value="Unassembled WGS sequence"/>
</dbReference>
<dbReference type="EMBL" id="KL206789">
    <property type="protein sequence ID" value="KFV85756.1"/>
    <property type="molecule type" value="Genomic_DNA"/>
</dbReference>
<proteinExistence type="inferred from homology"/>
<comment type="subcellular location">
    <subcellularLocation>
        <location evidence="1">Secreted</location>
    </subcellularLocation>
</comment>
<evidence type="ECO:0000256" key="1">
    <source>
        <dbReference type="ARBA" id="ARBA00004613"/>
    </source>
</evidence>
<comment type="similarity">
    <text evidence="2">Belongs to the secretoglobin family.</text>
</comment>
<evidence type="ECO:0000313" key="6">
    <source>
        <dbReference type="Proteomes" id="UP000053584"/>
    </source>
</evidence>
<feature type="chain" id="PRO_5001887066" evidence="4">
    <location>
        <begin position="23"/>
        <end position="86"/>
    </location>
</feature>
<feature type="non-terminal residue" evidence="5">
    <location>
        <position position="86"/>
    </location>
</feature>
<sequence>MKLTVILLITVVLCSSLGAGWAHEVVPGFLQTLLQGTAEQLYAGPISQRKLDDVTKAALTALKKCIGELSPEHVQALLNLLVMNSR</sequence>
<dbReference type="PANTHER" id="PTHR10136">
    <property type="entry name" value="SECRETOGLOBIN FAMILY 1 MEMBER"/>
    <property type="match status" value="1"/>
</dbReference>
<evidence type="ECO:0000256" key="2">
    <source>
        <dbReference type="ARBA" id="ARBA00008650"/>
    </source>
</evidence>
<keyword evidence="4" id="KW-0732">Signal</keyword>
<evidence type="ECO:0000256" key="3">
    <source>
        <dbReference type="ARBA" id="ARBA00022525"/>
    </source>
</evidence>
<feature type="signal peptide" evidence="4">
    <location>
        <begin position="1"/>
        <end position="22"/>
    </location>
</feature>
<evidence type="ECO:0000256" key="4">
    <source>
        <dbReference type="SAM" id="SignalP"/>
    </source>
</evidence>
<dbReference type="InterPro" id="IPR035960">
    <property type="entry name" value="Secretoglobin_sf"/>
</dbReference>
<keyword evidence="6" id="KW-1185">Reference proteome</keyword>
<dbReference type="SUPFAM" id="SSF48201">
    <property type="entry name" value="Uteroglobin-like"/>
    <property type="match status" value="1"/>
</dbReference>
<organism evidence="5 6">
    <name type="scientific">Struthio camelus australis</name>
    <dbReference type="NCBI Taxonomy" id="441894"/>
    <lineage>
        <taxon>Eukaryota</taxon>
        <taxon>Metazoa</taxon>
        <taxon>Chordata</taxon>
        <taxon>Craniata</taxon>
        <taxon>Vertebrata</taxon>
        <taxon>Euteleostomi</taxon>
        <taxon>Archelosauria</taxon>
        <taxon>Archosauria</taxon>
        <taxon>Dinosauria</taxon>
        <taxon>Saurischia</taxon>
        <taxon>Theropoda</taxon>
        <taxon>Coelurosauria</taxon>
        <taxon>Aves</taxon>
        <taxon>Palaeognathae</taxon>
        <taxon>Struthioniformes</taxon>
        <taxon>Struthionidae</taxon>
        <taxon>Struthio</taxon>
    </lineage>
</organism>
<reference evidence="5 6" key="1">
    <citation type="submission" date="2014-04" db="EMBL/GenBank/DDBJ databases">
        <title>Genome evolution of avian class.</title>
        <authorList>
            <person name="Zhang G."/>
            <person name="Li C."/>
        </authorList>
    </citation>
    <scope>NUCLEOTIDE SEQUENCE [LARGE SCALE GENOMIC DNA]</scope>
    <source>
        <strain evidence="5">BGI_N308</strain>
    </source>
</reference>
<dbReference type="Pfam" id="PF01099">
    <property type="entry name" value="Uteroglobin"/>
    <property type="match status" value="1"/>
</dbReference>
<gene>
    <name evidence="5" type="ORF">N308_11504</name>
</gene>
<protein>
    <submittedName>
        <fullName evidence="5">Secretoglobin family 1C member 1</fullName>
    </submittedName>
</protein>
<dbReference type="GO" id="GO:0005576">
    <property type="term" value="C:extracellular region"/>
    <property type="evidence" value="ECO:0007669"/>
    <property type="project" value="UniProtKB-SubCell"/>
</dbReference>
<dbReference type="PANTHER" id="PTHR10136:SF8">
    <property type="entry name" value="SECRETOGLOBIN FAMILY 1C MEMBER 1-RELATED"/>
    <property type="match status" value="1"/>
</dbReference>
<name>A0A093HVU7_STRCA</name>
<accession>A0A093HVU7</accession>
<dbReference type="InterPro" id="IPR043215">
    <property type="entry name" value="Secretoglobin_1C-like"/>
</dbReference>
<dbReference type="InterPro" id="IPR016126">
    <property type="entry name" value="Secretoglobin"/>
</dbReference>
<keyword evidence="3" id="KW-0964">Secreted</keyword>
<evidence type="ECO:0000313" key="5">
    <source>
        <dbReference type="EMBL" id="KFV85756.1"/>
    </source>
</evidence>
<dbReference type="AlphaFoldDB" id="A0A093HVU7"/>